<dbReference type="InterPro" id="IPR017871">
    <property type="entry name" value="ABC_transporter-like_CS"/>
</dbReference>
<dbReference type="GO" id="GO:0016887">
    <property type="term" value="F:ATP hydrolysis activity"/>
    <property type="evidence" value="ECO:0007669"/>
    <property type="project" value="InterPro"/>
</dbReference>
<protein>
    <recommendedName>
        <fullName evidence="7">Lipoprotein-releasing system ATP-binding protein LolD</fullName>
        <ecNumber evidence="7">7.6.2.-</ecNumber>
    </recommendedName>
</protein>
<dbReference type="EC" id="7.6.2.-" evidence="7"/>
<reference evidence="9" key="2">
    <citation type="submission" date="2023-10" db="EMBL/GenBank/DDBJ databases">
        <authorList>
            <person name="Koga R."/>
            <person name="Fukatsu T."/>
        </authorList>
    </citation>
    <scope>NUCLEOTIDE SEQUENCE</scope>
    <source>
        <strain evidence="9">Kw-01</strain>
    </source>
</reference>
<evidence type="ECO:0000256" key="7">
    <source>
        <dbReference type="RuleBase" id="RU367068"/>
    </source>
</evidence>
<dbReference type="InterPro" id="IPR003439">
    <property type="entry name" value="ABC_transporter-like_ATP-bd"/>
</dbReference>
<keyword evidence="9" id="KW-0449">Lipoprotein</keyword>
<evidence type="ECO:0000313" key="9">
    <source>
        <dbReference type="EMBL" id="BET44733.1"/>
    </source>
</evidence>
<dbReference type="InterPro" id="IPR003593">
    <property type="entry name" value="AAA+_ATPase"/>
</dbReference>
<organism evidence="9">
    <name type="scientific">Candidatus Aschnera chinzeii</name>
    <dbReference type="NCBI Taxonomy" id="1485666"/>
    <lineage>
        <taxon>Bacteria</taxon>
        <taxon>Pseudomonadati</taxon>
        <taxon>Pseudomonadota</taxon>
        <taxon>Gammaproteobacteria</taxon>
        <taxon>Enterobacterales</taxon>
        <taxon>Enterobacteriaceae</taxon>
        <taxon>Candidatus Aschnera</taxon>
    </lineage>
</organism>
<dbReference type="EMBL" id="AP028961">
    <property type="protein sequence ID" value="BET44733.1"/>
    <property type="molecule type" value="Genomic_DNA"/>
</dbReference>
<reference evidence="9" key="1">
    <citation type="journal article" date="2023" name="Front. Microbiol.">
        <title>Genome analysis of Candidatus Aschnera chinzeii, the bacterial endosymbiont of the blood-sucking bat fly Penicillidia jenynsii (Insecta: Diptera: Nycteribiidae).</title>
        <authorList>
            <person name="Koga R."/>
            <person name="Moriyama M."/>
            <person name="Nozaki T."/>
            <person name="Fukatsu T."/>
        </authorList>
    </citation>
    <scope>NUCLEOTIDE SEQUENCE</scope>
    <source>
        <strain evidence="9">Kw-01</strain>
    </source>
</reference>
<keyword evidence="2 7" id="KW-1003">Cell membrane</keyword>
<dbReference type="FunFam" id="3.40.50.300:FF:000230">
    <property type="entry name" value="Lipoprotein-releasing system ATP-binding protein LolD"/>
    <property type="match status" value="1"/>
</dbReference>
<comment type="similarity">
    <text evidence="7">Belongs to the ABC transporter superfamily. Lipoprotein translocase (TC 3.A.1.125) family.</text>
</comment>
<keyword evidence="3 7" id="KW-0547">Nucleotide-binding</keyword>
<comment type="subcellular location">
    <subcellularLocation>
        <location evidence="7">Cell inner membrane</location>
        <topology evidence="7">Peripheral membrane protein</topology>
    </subcellularLocation>
</comment>
<dbReference type="NCBIfam" id="TIGR02211">
    <property type="entry name" value="LolD_lipo_ex"/>
    <property type="match status" value="1"/>
</dbReference>
<dbReference type="InterPro" id="IPR017911">
    <property type="entry name" value="MacB-like_ATP-bd"/>
</dbReference>
<evidence type="ECO:0000256" key="6">
    <source>
        <dbReference type="ARBA" id="ARBA00023136"/>
    </source>
</evidence>
<keyword evidence="7" id="KW-0997">Cell inner membrane</keyword>
<dbReference type="Pfam" id="PF00005">
    <property type="entry name" value="ABC_tran"/>
    <property type="match status" value="1"/>
</dbReference>
<evidence type="ECO:0000256" key="3">
    <source>
        <dbReference type="ARBA" id="ARBA00022741"/>
    </source>
</evidence>
<dbReference type="CDD" id="cd03255">
    <property type="entry name" value="ABC_MJ0796_LolCDE_FtsE"/>
    <property type="match status" value="1"/>
</dbReference>
<dbReference type="SUPFAM" id="SSF52540">
    <property type="entry name" value="P-loop containing nucleoside triphosphate hydrolases"/>
    <property type="match status" value="1"/>
</dbReference>
<proteinExistence type="inferred from homology"/>
<sequence>MNEFPLLICKNVYKSYQDGNNIIKILKNISFSINRGEMIAILGNSGSGKSTLMYLLGALDVPTNGKIIFNNKQINTLSYNERAKLRNKHLGFIYQFHHLLHDFTALENVMMPLLISGMSFTQSREKAIKILSLVNLSNRLHHLPSELSGGECQRVAIARSIVNEPDLILADEPTGNLDLYNTKIIFDLLIELNQNKKMSFLIVTHDLQLVNKLKKHFKIHDGYLTICDNIR</sequence>
<keyword evidence="1 7" id="KW-0813">Transport</keyword>
<gene>
    <name evidence="7 9" type="primary">lolD</name>
    <name evidence="9" type="ORF">ACHINZ_4050</name>
</gene>
<dbReference type="PANTHER" id="PTHR42798:SF2">
    <property type="entry name" value="ABC TRANSPORTER ATP-BINDING PROTEIN MG467-RELATED"/>
    <property type="match status" value="1"/>
</dbReference>
<keyword evidence="4 7" id="KW-0067">ATP-binding</keyword>
<keyword evidence="5 7" id="KW-1278">Translocase</keyword>
<dbReference type="GO" id="GO:0044874">
    <property type="term" value="P:lipoprotein localization to outer membrane"/>
    <property type="evidence" value="ECO:0007669"/>
    <property type="project" value="UniProtKB-ARBA"/>
</dbReference>
<dbReference type="AlphaFoldDB" id="A0AAT9G4V5"/>
<comment type="subunit">
    <text evidence="7">The complex is composed of two ATP-binding proteins (LolD) and two transmembrane proteins (LolC and LolE).</text>
</comment>
<evidence type="ECO:0000259" key="8">
    <source>
        <dbReference type="PROSITE" id="PS50893"/>
    </source>
</evidence>
<keyword evidence="6 7" id="KW-0472">Membrane</keyword>
<evidence type="ECO:0000256" key="5">
    <source>
        <dbReference type="ARBA" id="ARBA00022967"/>
    </source>
</evidence>
<dbReference type="PANTHER" id="PTHR42798">
    <property type="entry name" value="LIPOPROTEIN-RELEASING SYSTEM ATP-BINDING PROTEIN LOLD"/>
    <property type="match status" value="1"/>
</dbReference>
<evidence type="ECO:0000256" key="1">
    <source>
        <dbReference type="ARBA" id="ARBA00022448"/>
    </source>
</evidence>
<evidence type="ECO:0000256" key="4">
    <source>
        <dbReference type="ARBA" id="ARBA00022840"/>
    </source>
</evidence>
<comment type="function">
    <text evidence="7">Part of the ABC transporter complex LolCDE involved in the translocation of mature outer membrane-directed lipoproteins, from the inner membrane to the periplasmic chaperone, LolA. Responsible for the formation of the LolA-lipoprotein complex in an ATP-dependent manner.</text>
</comment>
<dbReference type="InterPro" id="IPR027417">
    <property type="entry name" value="P-loop_NTPase"/>
</dbReference>
<dbReference type="GO" id="GO:0005524">
    <property type="term" value="F:ATP binding"/>
    <property type="evidence" value="ECO:0007669"/>
    <property type="project" value="UniProtKB-UniRule"/>
</dbReference>
<accession>A0AAT9G4V5</accession>
<evidence type="ECO:0000256" key="2">
    <source>
        <dbReference type="ARBA" id="ARBA00022475"/>
    </source>
</evidence>
<dbReference type="SMART" id="SM00382">
    <property type="entry name" value="AAA"/>
    <property type="match status" value="1"/>
</dbReference>
<feature type="domain" description="ABC transporter" evidence="8">
    <location>
        <begin position="7"/>
        <end position="230"/>
    </location>
</feature>
<name>A0AAT9G4V5_9ENTR</name>
<dbReference type="Gene3D" id="3.40.50.300">
    <property type="entry name" value="P-loop containing nucleotide triphosphate hydrolases"/>
    <property type="match status" value="1"/>
</dbReference>
<dbReference type="PROSITE" id="PS00211">
    <property type="entry name" value="ABC_TRANSPORTER_1"/>
    <property type="match status" value="1"/>
</dbReference>
<dbReference type="PROSITE" id="PS50893">
    <property type="entry name" value="ABC_TRANSPORTER_2"/>
    <property type="match status" value="1"/>
</dbReference>
<dbReference type="GO" id="GO:0089705">
    <property type="term" value="P:protein localization to outer membrane"/>
    <property type="evidence" value="ECO:0007669"/>
    <property type="project" value="UniProtKB-ARBA"/>
</dbReference>
<dbReference type="GO" id="GO:0005886">
    <property type="term" value="C:plasma membrane"/>
    <property type="evidence" value="ECO:0007669"/>
    <property type="project" value="UniProtKB-SubCell"/>
</dbReference>
<dbReference type="InterPro" id="IPR011924">
    <property type="entry name" value="LolD_lipo_ATP-bd"/>
</dbReference>